<name>A0ABT7SW50_9ALTE</name>
<dbReference type="PROSITE" id="PS50943">
    <property type="entry name" value="HTH_CROC1"/>
    <property type="match status" value="1"/>
</dbReference>
<evidence type="ECO:0000256" key="1">
    <source>
        <dbReference type="ARBA" id="ARBA00007227"/>
    </source>
</evidence>
<dbReference type="Gene3D" id="1.10.10.2910">
    <property type="match status" value="1"/>
</dbReference>
<reference evidence="3 4" key="1">
    <citation type="submission" date="2023-06" db="EMBL/GenBank/DDBJ databases">
        <title>Alteromonas sp. ASW11-36 isolated from intertidal sand.</title>
        <authorList>
            <person name="Li Y."/>
        </authorList>
    </citation>
    <scope>NUCLEOTIDE SEQUENCE [LARGE SCALE GENOMIC DNA]</scope>
    <source>
        <strain evidence="3 4">ASW11-36</strain>
    </source>
</reference>
<dbReference type="Proteomes" id="UP001234343">
    <property type="component" value="Unassembled WGS sequence"/>
</dbReference>
<evidence type="ECO:0000313" key="4">
    <source>
        <dbReference type="Proteomes" id="UP001234343"/>
    </source>
</evidence>
<dbReference type="Pfam" id="PF06114">
    <property type="entry name" value="Peptidase_M78"/>
    <property type="match status" value="1"/>
</dbReference>
<feature type="domain" description="HTH cro/C1-type" evidence="2">
    <location>
        <begin position="10"/>
        <end position="64"/>
    </location>
</feature>
<dbReference type="InterPro" id="IPR010359">
    <property type="entry name" value="IrrE_HExxH"/>
</dbReference>
<dbReference type="Pfam" id="PF01381">
    <property type="entry name" value="HTH_3"/>
    <property type="match status" value="1"/>
</dbReference>
<dbReference type="SMART" id="SM00530">
    <property type="entry name" value="HTH_XRE"/>
    <property type="match status" value="1"/>
</dbReference>
<dbReference type="PANTHER" id="PTHR43236">
    <property type="entry name" value="ANTITOXIN HIGA1"/>
    <property type="match status" value="1"/>
</dbReference>
<dbReference type="RefSeq" id="WP_100644597.1">
    <property type="nucleotide sequence ID" value="NZ_JAUCBP010000007.1"/>
</dbReference>
<dbReference type="PANTHER" id="PTHR43236:SF1">
    <property type="entry name" value="BLL7220 PROTEIN"/>
    <property type="match status" value="1"/>
</dbReference>
<dbReference type="InterPro" id="IPR052345">
    <property type="entry name" value="Rad_response_metalloprotease"/>
</dbReference>
<dbReference type="CDD" id="cd00093">
    <property type="entry name" value="HTH_XRE"/>
    <property type="match status" value="1"/>
</dbReference>
<proteinExistence type="inferred from homology"/>
<dbReference type="EMBL" id="JAUCBP010000007">
    <property type="protein sequence ID" value="MDM7860406.1"/>
    <property type="molecule type" value="Genomic_DNA"/>
</dbReference>
<comment type="similarity">
    <text evidence="1">Belongs to the short-chain fatty acyl-CoA assimilation regulator (ScfR) family.</text>
</comment>
<protein>
    <submittedName>
        <fullName evidence="3">XRE family transcriptional regulator</fullName>
    </submittedName>
</protein>
<sequence length="385" mass="44501">MNNQAIAHNLKRLRSNARYNQSDLAEKAGMSLSGYQKLERGKATPRAESIKALAQALQVPIQEILAEVKPLKHIRFRSLKRLKTREQIISDVVTWLYDFNSLEELTQDKQVADLQEFYAYKESNTCGIPELANYCRSKFGLGPKEPVMDICGLLEARGIKVRSIEVETDSFLGLSVSEQEEGGPAVIVNTWKRLPVETWIFSAAHELGHLLMHLNAYDIDQTTEIEEQEAEADQFASHFLMPQDAFEREWNEAAGLSFVDRVLKVKKVFKVSWRTVLYRYAEDMPSEKKNKLWMNFNIEFKHRYRKSLQKHTEPVGIESDHYRINHRYTTASEPFNLDVFDFREDRLPFLVRKAVESGNISLSRGAEILRLQNKEMRQLASSWVG</sequence>
<dbReference type="InterPro" id="IPR001387">
    <property type="entry name" value="Cro/C1-type_HTH"/>
</dbReference>
<gene>
    <name evidence="3" type="ORF">QTP81_07345</name>
</gene>
<dbReference type="SUPFAM" id="SSF47413">
    <property type="entry name" value="lambda repressor-like DNA-binding domains"/>
    <property type="match status" value="1"/>
</dbReference>
<dbReference type="Gene3D" id="1.10.260.40">
    <property type="entry name" value="lambda repressor-like DNA-binding domains"/>
    <property type="match status" value="1"/>
</dbReference>
<evidence type="ECO:0000313" key="3">
    <source>
        <dbReference type="EMBL" id="MDM7860406.1"/>
    </source>
</evidence>
<keyword evidence="4" id="KW-1185">Reference proteome</keyword>
<comment type="caution">
    <text evidence="3">The sequence shown here is derived from an EMBL/GenBank/DDBJ whole genome shotgun (WGS) entry which is preliminary data.</text>
</comment>
<evidence type="ECO:0000259" key="2">
    <source>
        <dbReference type="PROSITE" id="PS50943"/>
    </source>
</evidence>
<organism evidence="3 4">
    <name type="scientific">Alteromonas arenosi</name>
    <dbReference type="NCBI Taxonomy" id="3055817"/>
    <lineage>
        <taxon>Bacteria</taxon>
        <taxon>Pseudomonadati</taxon>
        <taxon>Pseudomonadota</taxon>
        <taxon>Gammaproteobacteria</taxon>
        <taxon>Alteromonadales</taxon>
        <taxon>Alteromonadaceae</taxon>
        <taxon>Alteromonas/Salinimonas group</taxon>
        <taxon>Alteromonas</taxon>
    </lineage>
</organism>
<accession>A0ABT7SW50</accession>
<dbReference type="InterPro" id="IPR010982">
    <property type="entry name" value="Lambda_DNA-bd_dom_sf"/>
</dbReference>